<accession>A0A9W8TQN5</accession>
<gene>
    <name evidence="2" type="ORF">NPX13_g911</name>
</gene>
<proteinExistence type="predicted"/>
<evidence type="ECO:0008006" key="4">
    <source>
        <dbReference type="Google" id="ProtNLM"/>
    </source>
</evidence>
<evidence type="ECO:0000313" key="3">
    <source>
        <dbReference type="Proteomes" id="UP001148614"/>
    </source>
</evidence>
<dbReference type="Gene3D" id="1.20.120.1060">
    <property type="match status" value="1"/>
</dbReference>
<dbReference type="AlphaFoldDB" id="A0A9W8TQN5"/>
<keyword evidence="3" id="KW-1185">Reference proteome</keyword>
<dbReference type="PANTHER" id="PTHR31252:SF11">
    <property type="entry name" value="DUF4419 DOMAIN-CONTAINING PROTEIN"/>
    <property type="match status" value="1"/>
</dbReference>
<reference evidence="2" key="1">
    <citation type="submission" date="2022-07" db="EMBL/GenBank/DDBJ databases">
        <title>Genome Sequence of Xylaria arbuscula.</title>
        <authorList>
            <person name="Buettner E."/>
        </authorList>
    </citation>
    <scope>NUCLEOTIDE SEQUENCE</scope>
    <source>
        <strain evidence="2">VT107</strain>
    </source>
</reference>
<feature type="region of interest" description="Disordered" evidence="1">
    <location>
        <begin position="370"/>
        <end position="390"/>
    </location>
</feature>
<organism evidence="2 3">
    <name type="scientific">Xylaria arbuscula</name>
    <dbReference type="NCBI Taxonomy" id="114810"/>
    <lineage>
        <taxon>Eukaryota</taxon>
        <taxon>Fungi</taxon>
        <taxon>Dikarya</taxon>
        <taxon>Ascomycota</taxon>
        <taxon>Pezizomycotina</taxon>
        <taxon>Sordariomycetes</taxon>
        <taxon>Xylariomycetidae</taxon>
        <taxon>Xylariales</taxon>
        <taxon>Xylariaceae</taxon>
        <taxon>Xylaria</taxon>
    </lineage>
</organism>
<dbReference type="Pfam" id="PF14388">
    <property type="entry name" value="DUF4419"/>
    <property type="match status" value="1"/>
</dbReference>
<sequence>MPVTIRSAEHPARVWGGITGNVTPASSPEELLEKSCEGDHKLCKRVIQSSFENIKATNIFPYSNGFVDAVVEAYNHHHHLTIRPDDVWLTILTQLNYYINAHSEELRSFFVAHEGQKELQVDDISSTLTADFGEMARHMTKEMQKNIVLPELREWIMPDFSTTTCTDSVTAAIVMMGTMQKYFKFYFCLWCGIPSITLLGTRNDWDKLRRRLDFLPRLGIEPTQFASLLAPVLNNFVRSFDEPAGPDTVSFWSKITHYKPFGSGSKYLAGWITAFCFWSAEGKSLYYPELSSNYPKLTGKGNDMPRGYRLDGVLYHYVDILDIPAAHVSVPVTVNDNGTEYKTRMVAGLVGVEVSSSGDPLEEIHLEAGLSRESPSATQRQQRGKAAGLDSVRPCSGWWIYELSEDDSDGTEAESTR</sequence>
<dbReference type="OrthoDB" id="9978173at2759"/>
<dbReference type="EMBL" id="JANPWZ010000072">
    <property type="protein sequence ID" value="KAJ3579653.1"/>
    <property type="molecule type" value="Genomic_DNA"/>
</dbReference>
<dbReference type="Proteomes" id="UP001148614">
    <property type="component" value="Unassembled WGS sequence"/>
</dbReference>
<protein>
    <recommendedName>
        <fullName evidence="4">DUF4419 domain-containing protein</fullName>
    </recommendedName>
</protein>
<comment type="caution">
    <text evidence="2">The sequence shown here is derived from an EMBL/GenBank/DDBJ whole genome shotgun (WGS) entry which is preliminary data.</text>
</comment>
<dbReference type="InterPro" id="IPR025533">
    <property type="entry name" value="DUF4419"/>
</dbReference>
<name>A0A9W8TQN5_9PEZI</name>
<dbReference type="PANTHER" id="PTHR31252">
    <property type="entry name" value="DUF4419 DOMAIN-CONTAINING PROTEIN"/>
    <property type="match status" value="1"/>
</dbReference>
<dbReference type="VEuPathDB" id="FungiDB:F4678DRAFT_412225"/>
<evidence type="ECO:0000313" key="2">
    <source>
        <dbReference type="EMBL" id="KAJ3579653.1"/>
    </source>
</evidence>
<evidence type="ECO:0000256" key="1">
    <source>
        <dbReference type="SAM" id="MobiDB-lite"/>
    </source>
</evidence>